<keyword evidence="2" id="KW-1185">Reference proteome</keyword>
<evidence type="ECO:0000313" key="1">
    <source>
        <dbReference type="EMBL" id="KAI4353772.1"/>
    </source>
</evidence>
<name>A0ACB9PYF5_BAUVA</name>
<organism evidence="1 2">
    <name type="scientific">Bauhinia variegata</name>
    <name type="common">Purple orchid tree</name>
    <name type="synonym">Phanera variegata</name>
    <dbReference type="NCBI Taxonomy" id="167791"/>
    <lineage>
        <taxon>Eukaryota</taxon>
        <taxon>Viridiplantae</taxon>
        <taxon>Streptophyta</taxon>
        <taxon>Embryophyta</taxon>
        <taxon>Tracheophyta</taxon>
        <taxon>Spermatophyta</taxon>
        <taxon>Magnoliopsida</taxon>
        <taxon>eudicotyledons</taxon>
        <taxon>Gunneridae</taxon>
        <taxon>Pentapetalae</taxon>
        <taxon>rosids</taxon>
        <taxon>fabids</taxon>
        <taxon>Fabales</taxon>
        <taxon>Fabaceae</taxon>
        <taxon>Cercidoideae</taxon>
        <taxon>Cercideae</taxon>
        <taxon>Bauhiniinae</taxon>
        <taxon>Bauhinia</taxon>
    </lineage>
</organism>
<reference evidence="1 2" key="1">
    <citation type="journal article" date="2022" name="DNA Res.">
        <title>Chromosomal-level genome assembly of the orchid tree Bauhinia variegata (Leguminosae; Cercidoideae) supports the allotetraploid origin hypothesis of Bauhinia.</title>
        <authorList>
            <person name="Zhong Y."/>
            <person name="Chen Y."/>
            <person name="Zheng D."/>
            <person name="Pang J."/>
            <person name="Liu Y."/>
            <person name="Luo S."/>
            <person name="Meng S."/>
            <person name="Qian L."/>
            <person name="Wei D."/>
            <person name="Dai S."/>
            <person name="Zhou R."/>
        </authorList>
    </citation>
    <scope>NUCLEOTIDE SEQUENCE [LARGE SCALE GENOMIC DNA]</scope>
    <source>
        <strain evidence="1">BV-YZ2020</strain>
    </source>
</reference>
<comment type="caution">
    <text evidence="1">The sequence shown here is derived from an EMBL/GenBank/DDBJ whole genome shotgun (WGS) entry which is preliminary data.</text>
</comment>
<evidence type="ECO:0000313" key="2">
    <source>
        <dbReference type="Proteomes" id="UP000828941"/>
    </source>
</evidence>
<proteinExistence type="predicted"/>
<gene>
    <name evidence="1" type="ORF">L6164_002700</name>
</gene>
<sequence length="96" mass="11522">MGQVFDRLQGKEWRRRQIKKITDRVFDRVKNQPDKANLSFEDLYIAVLLVYNDINKYLPGRHFDPPSKDQVRAVMKVIHQFVFSWKHAMEGFNLNE</sequence>
<dbReference type="Proteomes" id="UP000828941">
    <property type="component" value="Chromosome 2"/>
</dbReference>
<accession>A0ACB9PYF5</accession>
<dbReference type="EMBL" id="CM039427">
    <property type="protein sequence ID" value="KAI4353772.1"/>
    <property type="molecule type" value="Genomic_DNA"/>
</dbReference>
<protein>
    <submittedName>
        <fullName evidence="1">Uncharacterized protein</fullName>
    </submittedName>
</protein>